<dbReference type="PANTHER" id="PTHR10458:SF21">
    <property type="entry name" value="PEPTIDE DEFORMYLASE"/>
    <property type="match status" value="1"/>
</dbReference>
<dbReference type="InterPro" id="IPR036821">
    <property type="entry name" value="Peptide_deformylase_sf"/>
</dbReference>
<dbReference type="InterPro" id="IPR023635">
    <property type="entry name" value="Peptide_deformylase"/>
</dbReference>
<dbReference type="AlphaFoldDB" id="A0A0X8K6R4"/>
<evidence type="ECO:0000313" key="10">
    <source>
        <dbReference type="Proteomes" id="UP000255230"/>
    </source>
</evidence>
<reference evidence="7 9" key="1">
    <citation type="submission" date="2017-12" db="EMBL/GenBank/DDBJ databases">
        <title>Phylogenetic diversity of female urinary microbiome.</title>
        <authorList>
            <person name="Thomas-White K."/>
            <person name="Wolfe A.J."/>
        </authorList>
    </citation>
    <scope>NUCLEOTIDE SEQUENCE [LARGE SCALE GENOMIC DNA]</scope>
    <source>
        <strain evidence="7 9">UMB0416</strain>
    </source>
</reference>
<keyword evidence="10" id="KW-1185">Reference proteome</keyword>
<comment type="similarity">
    <text evidence="1 6">Belongs to the polypeptide deformylase family.</text>
</comment>
<dbReference type="GO" id="GO:0006412">
    <property type="term" value="P:translation"/>
    <property type="evidence" value="ECO:0007669"/>
    <property type="project" value="UniProtKB-UniRule"/>
</dbReference>
<evidence type="ECO:0000256" key="2">
    <source>
        <dbReference type="ARBA" id="ARBA00022723"/>
    </source>
</evidence>
<dbReference type="Proteomes" id="UP000234914">
    <property type="component" value="Unassembled WGS sequence"/>
</dbReference>
<dbReference type="CDD" id="cd00487">
    <property type="entry name" value="Pep_deformylase"/>
    <property type="match status" value="1"/>
</dbReference>
<dbReference type="KEGG" id="mos:AXE82_07080"/>
<keyword evidence="3 6" id="KW-0378">Hydrolase</keyword>
<comment type="function">
    <text evidence="6">Removes the formyl group from the N-terminal Met of newly synthesized proteins. Requires at least a dipeptide for an efficient rate of reaction. N-terminal L-methionine is a prerequisite for activity but the enzyme has broad specificity at other positions.</text>
</comment>
<dbReference type="HAMAP" id="MF_00163">
    <property type="entry name" value="Pep_deformylase"/>
    <property type="match status" value="1"/>
</dbReference>
<evidence type="ECO:0000256" key="5">
    <source>
        <dbReference type="ARBA" id="ARBA00023004"/>
    </source>
</evidence>
<dbReference type="Proteomes" id="UP000255230">
    <property type="component" value="Unassembled WGS sequence"/>
</dbReference>
<dbReference type="Pfam" id="PF01327">
    <property type="entry name" value="Pep_deformylase"/>
    <property type="match status" value="1"/>
</dbReference>
<dbReference type="EC" id="3.5.1.88" evidence="6"/>
<dbReference type="EMBL" id="UGPY01000001">
    <property type="protein sequence ID" value="STY96292.1"/>
    <property type="molecule type" value="Genomic_DNA"/>
</dbReference>
<dbReference type="GeneID" id="35778740"/>
<evidence type="ECO:0000313" key="8">
    <source>
        <dbReference type="EMBL" id="STY96292.1"/>
    </source>
</evidence>
<dbReference type="GO" id="GO:0042586">
    <property type="term" value="F:peptide deformylase activity"/>
    <property type="evidence" value="ECO:0007669"/>
    <property type="project" value="UniProtKB-UniRule"/>
</dbReference>
<evidence type="ECO:0000313" key="7">
    <source>
        <dbReference type="EMBL" id="PKZ68715.1"/>
    </source>
</evidence>
<dbReference type="EMBL" id="PKJS01000008">
    <property type="protein sequence ID" value="PKZ68715.1"/>
    <property type="molecule type" value="Genomic_DNA"/>
</dbReference>
<keyword evidence="4 6" id="KW-0648">Protein biosynthesis</keyword>
<feature type="binding site" evidence="6">
    <location>
        <position position="134"/>
    </location>
    <ligand>
        <name>Fe cation</name>
        <dbReference type="ChEBI" id="CHEBI:24875"/>
    </ligand>
</feature>
<evidence type="ECO:0000256" key="1">
    <source>
        <dbReference type="ARBA" id="ARBA00010759"/>
    </source>
</evidence>
<evidence type="ECO:0000256" key="3">
    <source>
        <dbReference type="ARBA" id="ARBA00022801"/>
    </source>
</evidence>
<dbReference type="PRINTS" id="PR01576">
    <property type="entry name" value="PDEFORMYLASE"/>
</dbReference>
<organism evidence="8 10">
    <name type="scientific">Faucicola osloensis</name>
    <name type="common">Moraxella osloensis</name>
    <dbReference type="NCBI Taxonomy" id="34062"/>
    <lineage>
        <taxon>Bacteria</taxon>
        <taxon>Pseudomonadati</taxon>
        <taxon>Pseudomonadota</taxon>
        <taxon>Gammaproteobacteria</taxon>
        <taxon>Moraxellales</taxon>
        <taxon>Moraxellaceae</taxon>
        <taxon>Faucicola</taxon>
    </lineage>
</organism>
<keyword evidence="5 6" id="KW-0408">Iron</keyword>
<keyword evidence="2 6" id="KW-0479">Metal-binding</keyword>
<evidence type="ECO:0000256" key="6">
    <source>
        <dbReference type="HAMAP-Rule" id="MF_00163"/>
    </source>
</evidence>
<comment type="cofactor">
    <cofactor evidence="6">
        <name>Fe(2+)</name>
        <dbReference type="ChEBI" id="CHEBI:29033"/>
    </cofactor>
    <text evidence="6">Binds 1 Fe(2+) ion.</text>
</comment>
<proteinExistence type="inferred from homology"/>
<feature type="binding site" evidence="6">
    <location>
        <position position="92"/>
    </location>
    <ligand>
        <name>Fe cation</name>
        <dbReference type="ChEBI" id="CHEBI:24875"/>
    </ligand>
</feature>
<sequence length="176" mass="20219">MTLRTILNYPDPRLRTLAKPVTHFDDELKTLIDDMFETMYAAKGIGLAATQVDEHIQLVVMDLSEDGSQPRVFINPVITPLADELYSYEEGCLSVPEYYDKVDRPKHVRIEALDAQGNPFVEEAQGLLAVCIQHEIDHLNGKVFVDYLSKLKQDRARDKVRKVIKQREKDAEHKRL</sequence>
<dbReference type="NCBIfam" id="TIGR00079">
    <property type="entry name" value="pept_deformyl"/>
    <property type="match status" value="1"/>
</dbReference>
<dbReference type="PANTHER" id="PTHR10458">
    <property type="entry name" value="PEPTIDE DEFORMYLASE"/>
    <property type="match status" value="1"/>
</dbReference>
<dbReference type="SUPFAM" id="SSF56420">
    <property type="entry name" value="Peptide deformylase"/>
    <property type="match status" value="1"/>
</dbReference>
<protein>
    <recommendedName>
        <fullName evidence="6">Peptide deformylase</fullName>
        <shortName evidence="6">PDF</shortName>
        <ecNumber evidence="6">3.5.1.88</ecNumber>
    </recommendedName>
    <alternativeName>
        <fullName evidence="6">Polypeptide deformylase</fullName>
    </alternativeName>
</protein>
<dbReference type="FunFam" id="3.90.45.10:FF:000001">
    <property type="entry name" value="Peptide deformylase"/>
    <property type="match status" value="1"/>
</dbReference>
<dbReference type="PIRSF" id="PIRSF004749">
    <property type="entry name" value="Pep_def"/>
    <property type="match status" value="1"/>
</dbReference>
<dbReference type="GO" id="GO:0046872">
    <property type="term" value="F:metal ion binding"/>
    <property type="evidence" value="ECO:0007669"/>
    <property type="project" value="UniProtKB-KW"/>
</dbReference>
<dbReference type="NCBIfam" id="NF001159">
    <property type="entry name" value="PRK00150.1-3"/>
    <property type="match status" value="1"/>
</dbReference>
<feature type="active site" evidence="6">
    <location>
        <position position="135"/>
    </location>
</feature>
<feature type="binding site" evidence="6">
    <location>
        <position position="138"/>
    </location>
    <ligand>
        <name>Fe cation</name>
        <dbReference type="ChEBI" id="CHEBI:24875"/>
    </ligand>
</feature>
<comment type="catalytic activity">
    <reaction evidence="6">
        <text>N-terminal N-formyl-L-methionyl-[peptide] + H2O = N-terminal L-methionyl-[peptide] + formate</text>
        <dbReference type="Rhea" id="RHEA:24420"/>
        <dbReference type="Rhea" id="RHEA-COMP:10639"/>
        <dbReference type="Rhea" id="RHEA-COMP:10640"/>
        <dbReference type="ChEBI" id="CHEBI:15377"/>
        <dbReference type="ChEBI" id="CHEBI:15740"/>
        <dbReference type="ChEBI" id="CHEBI:49298"/>
        <dbReference type="ChEBI" id="CHEBI:64731"/>
        <dbReference type="EC" id="3.5.1.88"/>
    </reaction>
</comment>
<dbReference type="Gene3D" id="3.90.45.10">
    <property type="entry name" value="Peptide deformylase"/>
    <property type="match status" value="1"/>
</dbReference>
<evidence type="ECO:0000313" key="9">
    <source>
        <dbReference type="Proteomes" id="UP000234914"/>
    </source>
</evidence>
<reference evidence="8 10" key="2">
    <citation type="submission" date="2018-06" db="EMBL/GenBank/DDBJ databases">
        <authorList>
            <consortium name="Pathogen Informatics"/>
            <person name="Doyle S."/>
        </authorList>
    </citation>
    <scope>NUCLEOTIDE SEQUENCE [LARGE SCALE GENOMIC DNA]</scope>
    <source>
        <strain evidence="8 10">NCTC10465</strain>
    </source>
</reference>
<gene>
    <name evidence="6 8" type="primary">def</name>
    <name evidence="7" type="ORF">CYJ96_07555</name>
    <name evidence="8" type="ORF">NCTC10465_00035</name>
</gene>
<evidence type="ECO:0000256" key="4">
    <source>
        <dbReference type="ARBA" id="ARBA00022917"/>
    </source>
</evidence>
<dbReference type="RefSeq" id="WP_062333011.1">
    <property type="nucleotide sequence ID" value="NZ_CBCRZU010000030.1"/>
</dbReference>
<name>A0A0X8K6R4_FAUOS</name>
<accession>A0A0X8K6R4</accession>